<dbReference type="InterPro" id="IPR000727">
    <property type="entry name" value="T_SNARE_dom"/>
</dbReference>
<feature type="region of interest" description="Disordered" evidence="6">
    <location>
        <begin position="1"/>
        <end position="66"/>
    </location>
</feature>
<comment type="subcellular location">
    <subcellularLocation>
        <location evidence="1">Membrane</location>
    </subcellularLocation>
</comment>
<dbReference type="GO" id="GO:0016192">
    <property type="term" value="P:vesicle-mediated transport"/>
    <property type="evidence" value="ECO:0007669"/>
    <property type="project" value="UniProtKB-ARBA"/>
</dbReference>
<sequence length="311" mass="34942">MSHSKMGRFLKSPLHKGSKHSSVDSGINGSKNNPFDSDNELDSKQTLKPVRRSGSEPVITAPNSRAKLFDDYQEKGNFSSSAATSSNWGNRNRYKYDFRDDGGIENQSVQELENYAVYKSEETTKTVNNCLKIAEDMRDDATKTLTALHQQGEQINRTHLAAADMDQDLSRGEKLLGSLGGMFSKTWKPKKNRQIMGPMITRDDSFIRRNSHLEQRERLGLTPAPRPQSKSRVAAVEPTNAYEKIEVEKEKQDDALSNISNILDELKIMAVDMGSEIGRQNKAIDNLHEDVGELNFRVEGANRRGRKLLGK</sequence>
<evidence type="ECO:0000256" key="3">
    <source>
        <dbReference type="ARBA" id="ARBA00022448"/>
    </source>
</evidence>
<dbReference type="GO" id="GO:0015031">
    <property type="term" value="P:protein transport"/>
    <property type="evidence" value="ECO:0007669"/>
    <property type="project" value="UniProtKB-KW"/>
</dbReference>
<evidence type="ECO:0000313" key="9">
    <source>
        <dbReference type="Proteomes" id="UP001370490"/>
    </source>
</evidence>
<name>A0AAN8UZL6_9MAGN</name>
<dbReference type="Gene3D" id="1.20.5.110">
    <property type="match status" value="2"/>
</dbReference>
<dbReference type="GO" id="GO:0005886">
    <property type="term" value="C:plasma membrane"/>
    <property type="evidence" value="ECO:0007669"/>
    <property type="project" value="TreeGrafter"/>
</dbReference>
<dbReference type="EMBL" id="JBAMMX010000020">
    <property type="protein sequence ID" value="KAK6920946.1"/>
    <property type="molecule type" value="Genomic_DNA"/>
</dbReference>
<dbReference type="CDD" id="cd15841">
    <property type="entry name" value="SNARE_Qc"/>
    <property type="match status" value="1"/>
</dbReference>
<evidence type="ECO:0000259" key="7">
    <source>
        <dbReference type="PROSITE" id="PS50192"/>
    </source>
</evidence>
<evidence type="ECO:0000256" key="5">
    <source>
        <dbReference type="ARBA" id="ARBA00023136"/>
    </source>
</evidence>
<keyword evidence="4" id="KW-0653">Protein transport</keyword>
<dbReference type="PANTHER" id="PTHR19305:SF9">
    <property type="entry name" value="SYNAPTOSOMAL-ASSOCIATED PROTEIN 29"/>
    <property type="match status" value="1"/>
</dbReference>
<dbReference type="AlphaFoldDB" id="A0AAN8UZL6"/>
<dbReference type="SMART" id="SM00397">
    <property type="entry name" value="t_SNARE"/>
    <property type="match status" value="2"/>
</dbReference>
<dbReference type="GO" id="GO:0005484">
    <property type="term" value="F:SNAP receptor activity"/>
    <property type="evidence" value="ECO:0007669"/>
    <property type="project" value="InterPro"/>
</dbReference>
<dbReference type="InterPro" id="IPR044766">
    <property type="entry name" value="NPSN/SNAP25-like_N_SNARE"/>
</dbReference>
<dbReference type="CDD" id="cd15861">
    <property type="entry name" value="SNARE_SNAP25N_23N_29N_SEC9N"/>
    <property type="match status" value="1"/>
</dbReference>
<feature type="domain" description="T-SNARE coiled-coil homology" evidence="7">
    <location>
        <begin position="246"/>
        <end position="308"/>
    </location>
</feature>
<gene>
    <name evidence="8" type="ORF">RJ641_014624</name>
</gene>
<dbReference type="Proteomes" id="UP001370490">
    <property type="component" value="Unassembled WGS sequence"/>
</dbReference>
<accession>A0AAN8UZL6</accession>
<keyword evidence="5" id="KW-0472">Membrane</keyword>
<feature type="compositionally biased region" description="Basic residues" evidence="6">
    <location>
        <begin position="1"/>
        <end position="19"/>
    </location>
</feature>
<evidence type="ECO:0000256" key="1">
    <source>
        <dbReference type="ARBA" id="ARBA00004370"/>
    </source>
</evidence>
<evidence type="ECO:0000256" key="2">
    <source>
        <dbReference type="ARBA" id="ARBA00009480"/>
    </source>
</evidence>
<dbReference type="PROSITE" id="PS50192">
    <property type="entry name" value="T_SNARE"/>
    <property type="match status" value="1"/>
</dbReference>
<dbReference type="PANTHER" id="PTHR19305">
    <property type="entry name" value="SYNAPTOSOMAL ASSOCIATED PROTEIN"/>
    <property type="match status" value="1"/>
</dbReference>
<keyword evidence="9" id="KW-1185">Reference proteome</keyword>
<comment type="similarity">
    <text evidence="2">Belongs to the SNAP-25 family.</text>
</comment>
<reference evidence="8 9" key="1">
    <citation type="submission" date="2023-12" db="EMBL/GenBank/DDBJ databases">
        <title>A high-quality genome assembly for Dillenia turbinata (Dilleniales).</title>
        <authorList>
            <person name="Chanderbali A."/>
        </authorList>
    </citation>
    <scope>NUCLEOTIDE SEQUENCE [LARGE SCALE GENOMIC DNA]</scope>
    <source>
        <strain evidence="8">LSX21</strain>
        <tissue evidence="8">Leaf</tissue>
    </source>
</reference>
<evidence type="ECO:0000256" key="6">
    <source>
        <dbReference type="SAM" id="MobiDB-lite"/>
    </source>
</evidence>
<keyword evidence="3" id="KW-0813">Transport</keyword>
<evidence type="ECO:0000313" key="8">
    <source>
        <dbReference type="EMBL" id="KAK6920946.1"/>
    </source>
</evidence>
<evidence type="ECO:0000256" key="4">
    <source>
        <dbReference type="ARBA" id="ARBA00022927"/>
    </source>
</evidence>
<feature type="compositionally biased region" description="Polar residues" evidence="6">
    <location>
        <begin position="23"/>
        <end position="36"/>
    </location>
</feature>
<organism evidence="8 9">
    <name type="scientific">Dillenia turbinata</name>
    <dbReference type="NCBI Taxonomy" id="194707"/>
    <lineage>
        <taxon>Eukaryota</taxon>
        <taxon>Viridiplantae</taxon>
        <taxon>Streptophyta</taxon>
        <taxon>Embryophyta</taxon>
        <taxon>Tracheophyta</taxon>
        <taxon>Spermatophyta</taxon>
        <taxon>Magnoliopsida</taxon>
        <taxon>eudicotyledons</taxon>
        <taxon>Gunneridae</taxon>
        <taxon>Pentapetalae</taxon>
        <taxon>Dilleniales</taxon>
        <taxon>Dilleniaceae</taxon>
        <taxon>Dillenia</taxon>
    </lineage>
</organism>
<dbReference type="GO" id="GO:0031201">
    <property type="term" value="C:SNARE complex"/>
    <property type="evidence" value="ECO:0007669"/>
    <property type="project" value="InterPro"/>
</dbReference>
<protein>
    <recommendedName>
        <fullName evidence="7">t-SNARE coiled-coil homology domain-containing protein</fullName>
    </recommendedName>
</protein>
<comment type="caution">
    <text evidence="8">The sequence shown here is derived from an EMBL/GenBank/DDBJ whole genome shotgun (WGS) entry which is preliminary data.</text>
</comment>
<dbReference type="FunFam" id="1.20.5.110:FF:000031">
    <property type="entry name" value="SNAP25 homologous protein SNAP33"/>
    <property type="match status" value="1"/>
</dbReference>
<proteinExistence type="inferred from homology"/>
<dbReference type="SUPFAM" id="SSF58038">
    <property type="entry name" value="SNARE fusion complex"/>
    <property type="match status" value="2"/>
</dbReference>